<dbReference type="InterPro" id="IPR000979">
    <property type="entry name" value="Phosphodiesterase_MJ0936/Vps29"/>
</dbReference>
<dbReference type="eggNOG" id="COG0622">
    <property type="taxonomic scope" value="Bacteria"/>
</dbReference>
<dbReference type="SUPFAM" id="SSF56300">
    <property type="entry name" value="Metallo-dependent phosphatases"/>
    <property type="match status" value="1"/>
</dbReference>
<evidence type="ECO:0000256" key="1">
    <source>
        <dbReference type="ARBA" id="ARBA00008950"/>
    </source>
</evidence>
<dbReference type="GO" id="GO:0016787">
    <property type="term" value="F:hydrolase activity"/>
    <property type="evidence" value="ECO:0007669"/>
    <property type="project" value="UniProtKB-UniRule"/>
</dbReference>
<protein>
    <recommendedName>
        <fullName evidence="2">Phosphoesterase</fullName>
        <ecNumber evidence="2">3.1.4.-</ecNumber>
    </recommendedName>
</protein>
<evidence type="ECO:0000256" key="2">
    <source>
        <dbReference type="RuleBase" id="RU362039"/>
    </source>
</evidence>
<dbReference type="InterPro" id="IPR029052">
    <property type="entry name" value="Metallo-depent_PP-like"/>
</dbReference>
<dbReference type="Pfam" id="PF12850">
    <property type="entry name" value="Metallophos_2"/>
    <property type="match status" value="1"/>
</dbReference>
<dbReference type="RefSeq" id="WP_044039048.1">
    <property type="nucleotide sequence ID" value="NZ_HG917868.1"/>
</dbReference>
<organism evidence="4 5">
    <name type="scientific">Clostridium bornimense</name>
    <dbReference type="NCBI Taxonomy" id="1216932"/>
    <lineage>
        <taxon>Bacteria</taxon>
        <taxon>Bacillati</taxon>
        <taxon>Bacillota</taxon>
        <taxon>Clostridia</taxon>
        <taxon>Eubacteriales</taxon>
        <taxon>Clostridiaceae</taxon>
        <taxon>Clostridium</taxon>
    </lineage>
</organism>
<dbReference type="STRING" id="1216932.CM240_2187"/>
<keyword evidence="2" id="KW-0479">Metal-binding</keyword>
<dbReference type="EC" id="3.1.4.-" evidence="2"/>
<comment type="cofactor">
    <cofactor evidence="2">
        <name>a divalent metal cation</name>
        <dbReference type="ChEBI" id="CHEBI:60240"/>
    </cofactor>
</comment>
<reference evidence="4 5" key="1">
    <citation type="submission" date="2013-11" db="EMBL/GenBank/DDBJ databases">
        <title>Complete genome sequence of Clostridum sp. M2/40.</title>
        <authorList>
            <person name="Wibberg D."/>
            <person name="Puehler A."/>
            <person name="Schlueter A."/>
        </authorList>
    </citation>
    <scope>NUCLEOTIDE SEQUENCE [LARGE SCALE GENOMIC DNA]</scope>
    <source>
        <strain evidence="5">M2/40</strain>
    </source>
</reference>
<feature type="domain" description="Calcineurin-like phosphoesterase" evidence="3">
    <location>
        <begin position="1"/>
        <end position="147"/>
    </location>
</feature>
<evidence type="ECO:0000313" key="4">
    <source>
        <dbReference type="EMBL" id="CDM69330.1"/>
    </source>
</evidence>
<dbReference type="OrthoDB" id="9800565at2"/>
<dbReference type="InterPro" id="IPR024654">
    <property type="entry name" value="Calcineurin-like_PHP_lpxH"/>
</dbReference>
<dbReference type="Gene3D" id="3.60.21.10">
    <property type="match status" value="1"/>
</dbReference>
<dbReference type="CDD" id="cd00841">
    <property type="entry name" value="MPP_YfcE"/>
    <property type="match status" value="1"/>
</dbReference>
<dbReference type="InterPro" id="IPR041802">
    <property type="entry name" value="MPP_YfcE"/>
</dbReference>
<keyword evidence="5" id="KW-1185">Reference proteome</keyword>
<dbReference type="HOGENOM" id="CLU_063749_2_0_9"/>
<comment type="similarity">
    <text evidence="1 2">Belongs to the metallophosphoesterase superfamily. YfcE family.</text>
</comment>
<dbReference type="AlphaFoldDB" id="W6SHY3"/>
<dbReference type="EMBL" id="HG917868">
    <property type="protein sequence ID" value="CDM69330.1"/>
    <property type="molecule type" value="Genomic_DNA"/>
</dbReference>
<dbReference type="PANTHER" id="PTHR11124">
    <property type="entry name" value="VACUOLAR SORTING PROTEIN VPS29"/>
    <property type="match status" value="1"/>
</dbReference>
<proteinExistence type="inferred from homology"/>
<name>W6SHY3_9CLOT</name>
<dbReference type="NCBIfam" id="TIGR00040">
    <property type="entry name" value="yfcE"/>
    <property type="match status" value="1"/>
</dbReference>
<sequence>MKIVALSDTHGDNYCIYKSLEYIKTINPDIGLHLGDNTKDVEIYKRNLDIPIECVRGNCDFSSSAEDEKIIELCGKKIFITHGHFYGVKEGMQRLLYRGLELKVDIVLYGHTHISNILFEEGLWIINPGSVSLPRKGQNSLAIIDIEGSKVTPSIMLID</sequence>
<dbReference type="KEGG" id="clt:CM240_2187"/>
<evidence type="ECO:0000259" key="3">
    <source>
        <dbReference type="Pfam" id="PF12850"/>
    </source>
</evidence>
<evidence type="ECO:0000313" key="5">
    <source>
        <dbReference type="Proteomes" id="UP000019426"/>
    </source>
</evidence>
<dbReference type="PATRIC" id="fig|1216932.3.peg.2172"/>
<gene>
    <name evidence="4" type="ORF">CM240_2187</name>
</gene>
<dbReference type="GO" id="GO:0046872">
    <property type="term" value="F:metal ion binding"/>
    <property type="evidence" value="ECO:0007669"/>
    <property type="project" value="UniProtKB-KW"/>
</dbReference>
<dbReference type="Proteomes" id="UP000019426">
    <property type="component" value="Chromosome M2/40_rep1"/>
</dbReference>
<accession>W6SHY3</accession>